<name>A0A0A1YEP7_9PSED</name>
<evidence type="ECO:0000313" key="3">
    <source>
        <dbReference type="Proteomes" id="UP000030063"/>
    </source>
</evidence>
<dbReference type="EMBL" id="AWSQ01000006">
    <property type="protein sequence ID" value="KFX68332.1"/>
    <property type="molecule type" value="Genomic_DNA"/>
</dbReference>
<dbReference type="eggNOG" id="ENOG502ZEXD">
    <property type="taxonomic scope" value="Bacteria"/>
</dbReference>
<comment type="caution">
    <text evidence="2">The sequence shown here is derived from an EMBL/GenBank/DDBJ whole genome shotgun (WGS) entry which is preliminary data.</text>
</comment>
<reference evidence="2 3" key="1">
    <citation type="journal article" date="2014" name="Genome Announc.">
        <title>Draft Genome Sequence of Petroleum Oil-Degrading Marine Bacterium Pseudomonas taeanensis Strain MS-3, Isolated from a Crude Oil-Contaminated Seashore.</title>
        <authorList>
            <person name="Lee S.Y."/>
            <person name="Kim S.H."/>
            <person name="Lee D.G."/>
            <person name="Shin S."/>
            <person name="Yun S.H."/>
            <person name="Choi C.W."/>
            <person name="Chung Y.H."/>
            <person name="Choi J.S."/>
            <person name="Kahng H.Y."/>
            <person name="Kim S.I."/>
        </authorList>
    </citation>
    <scope>NUCLEOTIDE SEQUENCE [LARGE SCALE GENOMIC DNA]</scope>
    <source>
        <strain evidence="2 3">MS-3</strain>
    </source>
</reference>
<evidence type="ECO:0000256" key="1">
    <source>
        <dbReference type="SAM" id="MobiDB-lite"/>
    </source>
</evidence>
<protein>
    <submittedName>
        <fullName evidence="2">Uncharacterized protein</fullName>
    </submittedName>
</protein>
<dbReference type="AlphaFoldDB" id="A0A0A1YEP7"/>
<feature type="region of interest" description="Disordered" evidence="1">
    <location>
        <begin position="60"/>
        <end position="91"/>
    </location>
</feature>
<evidence type="ECO:0000313" key="2">
    <source>
        <dbReference type="EMBL" id="KFX68332.1"/>
    </source>
</evidence>
<dbReference type="Proteomes" id="UP000030063">
    <property type="component" value="Unassembled WGS sequence"/>
</dbReference>
<accession>A0A0A1YEP7</accession>
<dbReference type="OrthoDB" id="7013325at2"/>
<dbReference type="RefSeq" id="WP_025166783.1">
    <property type="nucleotide sequence ID" value="NZ_AWSQ01000006.1"/>
</dbReference>
<proteinExistence type="predicted"/>
<sequence length="104" mass="11591">MELNKALLDCMQALRRRLRDELAVDIRLSQHDAINTMLSACLTSSDEETRQLGQRLAQLSDNPFNRAAGAPTPAERPITPLADPTKLTPTSGSVRIYRGQRVYL</sequence>
<keyword evidence="3" id="KW-1185">Reference proteome</keyword>
<organism evidence="2 3">
    <name type="scientific">Pseudomonas taeanensis MS-3</name>
    <dbReference type="NCBI Taxonomy" id="1395571"/>
    <lineage>
        <taxon>Bacteria</taxon>
        <taxon>Pseudomonadati</taxon>
        <taxon>Pseudomonadota</taxon>
        <taxon>Gammaproteobacteria</taxon>
        <taxon>Pseudomonadales</taxon>
        <taxon>Pseudomonadaceae</taxon>
        <taxon>Pseudomonas</taxon>
    </lineage>
</organism>
<gene>
    <name evidence="2" type="ORF">TMS3_0119005</name>
</gene>